<reference evidence="1 2" key="1">
    <citation type="journal article" date="2019" name="Int. J. Syst. Evol. Microbiol.">
        <title>The Global Catalogue of Microorganisms (GCM) 10K type strain sequencing project: providing services to taxonomists for standard genome sequencing and annotation.</title>
        <authorList>
            <consortium name="The Broad Institute Genomics Platform"/>
            <consortium name="The Broad Institute Genome Sequencing Center for Infectious Disease"/>
            <person name="Wu L."/>
            <person name="Ma J."/>
        </authorList>
    </citation>
    <scope>NUCLEOTIDE SEQUENCE [LARGE SCALE GENOMIC DNA]</scope>
    <source>
        <strain evidence="1 2">JCM 15749</strain>
    </source>
</reference>
<proteinExistence type="predicted"/>
<evidence type="ECO:0000313" key="1">
    <source>
        <dbReference type="EMBL" id="GAA2076352.1"/>
    </source>
</evidence>
<gene>
    <name evidence="1" type="ORF">GCM10009821_14500</name>
</gene>
<dbReference type="Proteomes" id="UP001501480">
    <property type="component" value="Unassembled WGS sequence"/>
</dbReference>
<name>A0ABN2VXF8_9ACTN</name>
<accession>A0ABN2VXF8</accession>
<protein>
    <submittedName>
        <fullName evidence="1">Uncharacterized protein</fullName>
    </submittedName>
</protein>
<evidence type="ECO:0000313" key="2">
    <source>
        <dbReference type="Proteomes" id="UP001501480"/>
    </source>
</evidence>
<sequence length="86" mass="9325">MPDEDAWYETAFKTLVFDWDQFGEGGSFWGGAIEIAGIIPVGKILKGGKLIDAAADGASGSRRVDNVQDARAAPRAYHTPIEWDLD</sequence>
<comment type="caution">
    <text evidence="1">The sequence shown here is derived from an EMBL/GenBank/DDBJ whole genome shotgun (WGS) entry which is preliminary data.</text>
</comment>
<dbReference type="EMBL" id="BAAAPY010000004">
    <property type="protein sequence ID" value="GAA2076352.1"/>
    <property type="molecule type" value="Genomic_DNA"/>
</dbReference>
<keyword evidence="2" id="KW-1185">Reference proteome</keyword>
<organism evidence="1 2">
    <name type="scientific">Aeromicrobium halocynthiae</name>
    <dbReference type="NCBI Taxonomy" id="560557"/>
    <lineage>
        <taxon>Bacteria</taxon>
        <taxon>Bacillati</taxon>
        <taxon>Actinomycetota</taxon>
        <taxon>Actinomycetes</taxon>
        <taxon>Propionibacteriales</taxon>
        <taxon>Nocardioidaceae</taxon>
        <taxon>Aeromicrobium</taxon>
    </lineage>
</organism>
<dbReference type="RefSeq" id="WP_344326418.1">
    <property type="nucleotide sequence ID" value="NZ_BAAAPY010000004.1"/>
</dbReference>